<comment type="similarity">
    <text evidence="1">Belongs to the bacterial solute-binding protein 3 family.</text>
</comment>
<dbReference type="PANTHER" id="PTHR30085">
    <property type="entry name" value="AMINO ACID ABC TRANSPORTER PERMEASE"/>
    <property type="match status" value="1"/>
</dbReference>
<dbReference type="GO" id="GO:0004553">
    <property type="term" value="F:hydrolase activity, hydrolyzing O-glycosyl compounds"/>
    <property type="evidence" value="ECO:0007669"/>
    <property type="project" value="InterPro"/>
</dbReference>
<dbReference type="InterPro" id="IPR018313">
    <property type="entry name" value="SBP_3_CS"/>
</dbReference>
<dbReference type="InterPro" id="IPR001638">
    <property type="entry name" value="Solute-binding_3/MltF_N"/>
</dbReference>
<evidence type="ECO:0000256" key="1">
    <source>
        <dbReference type="ARBA" id="ARBA00010333"/>
    </source>
</evidence>
<keyword evidence="6" id="KW-1185">Reference proteome</keyword>
<dbReference type="SMART" id="SM00062">
    <property type="entry name" value="PBPb"/>
    <property type="match status" value="1"/>
</dbReference>
<name>A0A8J7I0J3_9NOST</name>
<dbReference type="EMBL" id="JAECZA010000037">
    <property type="protein sequence ID" value="MBH8573586.1"/>
    <property type="molecule type" value="Genomic_DNA"/>
</dbReference>
<dbReference type="InterPro" id="IPR017853">
    <property type="entry name" value="GH"/>
</dbReference>
<dbReference type="RefSeq" id="WP_214432405.1">
    <property type="nucleotide sequence ID" value="NZ_CAWPUQ010000200.1"/>
</dbReference>
<dbReference type="PANTHER" id="PTHR30085:SF6">
    <property type="entry name" value="ABC TRANSPORTER GLUTAMINE-BINDING PROTEIN GLNH"/>
    <property type="match status" value="1"/>
</dbReference>
<protein>
    <submittedName>
        <fullName evidence="5">Family 1 glycosylhydrolase</fullName>
    </submittedName>
</protein>
<evidence type="ECO:0000256" key="3">
    <source>
        <dbReference type="ARBA" id="ARBA00022729"/>
    </source>
</evidence>
<sequence length="745" mass="83794">MSNPLPIKGFAPLPKSFMFGVATADHQCEAYDSRYEDIRDVWERRRALTVRGQATDFWNRYAEDIALAQSLGCKAFRFSIAWSRVEPKPGEFSEEAFEHYRQAIATIRSHNMEPIVTLHHFTHPVHVEARGGLTSPDFPAIFANYTTEVAKRLGPLARYWISFNEPSQLIYGYVKPWWERAYFMPPGLDRGASIADQMTAVQKLMRNLFVAHTRARTILQQVNPDAQVGANPMLLGLPLWLQRLVDRNVTNLRRPEDLVAQGKRFTERALLEKGQVDVVIATLTVTPERQQEVAFSEAYFQAGQILLVKSDSAIQQLEDCNGKSVAVIKSSTAESTVDKLLPAANIQVVDDYTDALRALDYEQISAILIDDVILLGVMEQYPGKYRLVGNNGDRLTVENYAAAVVKGDRALLNVVDVAVRYFKESGDWQASFTHYFPNLPVPPVPKIGRRSTLADITTGSASSLKTTFTQRLPLAKPGTPLRRIQDRGHLIVAVKDNVPGFGYRDPNTKEFSGLEIDLARTIAKQIFGDPSKVKFYAVSTQERLPVLHSIARIFDPALKLFSVLSTSLTSNWWHLGMAGQLPTFLCPQECVGQQDFVGFDYYWGISNLRLNRIQQLMDAAFGRFGNAPVWSGVLYDMLKFHAQLFPGKEILIIENGCVDVADKVVTRVDYLRQHVQQVQRARQDGVNVVGYLAWCITSNREWGLKFGPDSDFGLYHIDLDTDLELKRQPTFAVAAYQEIINKGGV</sequence>
<evidence type="ECO:0000313" key="5">
    <source>
        <dbReference type="EMBL" id="MBH8573586.1"/>
    </source>
</evidence>
<dbReference type="Pfam" id="PF00232">
    <property type="entry name" value="Glyco_hydro_1"/>
    <property type="match status" value="2"/>
</dbReference>
<dbReference type="SUPFAM" id="SSF53850">
    <property type="entry name" value="Periplasmic binding protein-like II"/>
    <property type="match status" value="2"/>
</dbReference>
<dbReference type="PROSITE" id="PS01039">
    <property type="entry name" value="SBP_BACTERIAL_3"/>
    <property type="match status" value="1"/>
</dbReference>
<comment type="caution">
    <text evidence="5">The sequence shown here is derived from an EMBL/GenBank/DDBJ whole genome shotgun (WGS) entry which is preliminary data.</text>
</comment>
<reference evidence="5 6" key="1">
    <citation type="journal article" date="2021" name="Int. J. Syst. Evol. Microbiol.">
        <title>Amazonocrinis nigriterrae gen. nov., sp. nov., Atlanticothrix silvestris gen. nov., sp. nov. and Dendronalium phyllosphericum gen. nov., sp. nov., nostocacean cyanobacteria from Brazilian environments.</title>
        <authorList>
            <person name="Alvarenga D.O."/>
            <person name="Andreote A.P.D."/>
            <person name="Branco L.H.Z."/>
            <person name="Delbaje E."/>
            <person name="Cruz R.B."/>
            <person name="Varani A.M."/>
            <person name="Fiore M.F."/>
        </authorList>
    </citation>
    <scope>NUCLEOTIDE SEQUENCE [LARGE SCALE GENOMIC DNA]</scope>
    <source>
        <strain evidence="5 6">CENA369</strain>
    </source>
</reference>
<dbReference type="Gene3D" id="3.20.20.80">
    <property type="entry name" value="Glycosidases"/>
    <property type="match status" value="2"/>
</dbReference>
<dbReference type="GO" id="GO:0006865">
    <property type="term" value="P:amino acid transport"/>
    <property type="evidence" value="ECO:0007669"/>
    <property type="project" value="TreeGrafter"/>
</dbReference>
<evidence type="ECO:0000259" key="4">
    <source>
        <dbReference type="SMART" id="SM00062"/>
    </source>
</evidence>
<feature type="domain" description="Solute-binding protein family 3/N-terminal" evidence="4">
    <location>
        <begin position="227"/>
        <end position="439"/>
    </location>
</feature>
<dbReference type="InterPro" id="IPR051455">
    <property type="entry name" value="Bact_solute-bind_prot3"/>
</dbReference>
<dbReference type="Pfam" id="PF00497">
    <property type="entry name" value="SBP_bac_3"/>
    <property type="match status" value="1"/>
</dbReference>
<keyword evidence="2" id="KW-0813">Transport</keyword>
<accession>A0A8J7I0J3</accession>
<dbReference type="SUPFAM" id="SSF51445">
    <property type="entry name" value="(Trans)glycosidases"/>
    <property type="match status" value="2"/>
</dbReference>
<proteinExistence type="inferred from homology"/>
<dbReference type="PRINTS" id="PR00131">
    <property type="entry name" value="GLHYDRLASE1"/>
</dbReference>
<dbReference type="AlphaFoldDB" id="A0A8J7I0J3"/>
<organism evidence="5 6">
    <name type="scientific">Dendronalium phyllosphericum CENA369</name>
    <dbReference type="NCBI Taxonomy" id="1725256"/>
    <lineage>
        <taxon>Bacteria</taxon>
        <taxon>Bacillati</taxon>
        <taxon>Cyanobacteriota</taxon>
        <taxon>Cyanophyceae</taxon>
        <taxon>Nostocales</taxon>
        <taxon>Nostocaceae</taxon>
        <taxon>Dendronalium</taxon>
        <taxon>Dendronalium phyllosphericum</taxon>
    </lineage>
</organism>
<dbReference type="GO" id="GO:0005576">
    <property type="term" value="C:extracellular region"/>
    <property type="evidence" value="ECO:0007669"/>
    <property type="project" value="TreeGrafter"/>
</dbReference>
<dbReference type="Proteomes" id="UP000662314">
    <property type="component" value="Unassembled WGS sequence"/>
</dbReference>
<evidence type="ECO:0000256" key="2">
    <source>
        <dbReference type="ARBA" id="ARBA00022448"/>
    </source>
</evidence>
<dbReference type="Gene3D" id="3.40.190.10">
    <property type="entry name" value="Periplasmic binding protein-like II"/>
    <property type="match status" value="3"/>
</dbReference>
<dbReference type="GO" id="GO:0030288">
    <property type="term" value="C:outer membrane-bounded periplasmic space"/>
    <property type="evidence" value="ECO:0007669"/>
    <property type="project" value="TreeGrafter"/>
</dbReference>
<gene>
    <name evidence="5" type="ORF">I8752_11280</name>
</gene>
<evidence type="ECO:0000313" key="6">
    <source>
        <dbReference type="Proteomes" id="UP000662314"/>
    </source>
</evidence>
<dbReference type="InterPro" id="IPR001360">
    <property type="entry name" value="Glyco_hydro_1"/>
</dbReference>
<keyword evidence="3" id="KW-0732">Signal</keyword>
<dbReference type="GO" id="GO:0005975">
    <property type="term" value="P:carbohydrate metabolic process"/>
    <property type="evidence" value="ECO:0007669"/>
    <property type="project" value="InterPro"/>
</dbReference>